<keyword evidence="3" id="KW-0238">DNA-binding</keyword>
<dbReference type="InterPro" id="IPR044946">
    <property type="entry name" value="Restrct_endonuc_typeI_TRD_sf"/>
</dbReference>
<dbReference type="PANTHER" id="PTHR30408">
    <property type="entry name" value="TYPE-1 RESTRICTION ENZYME ECOKI SPECIFICITY PROTEIN"/>
    <property type="match status" value="1"/>
</dbReference>
<comment type="similarity">
    <text evidence="1">Belongs to the type-I restriction system S methylase family.</text>
</comment>
<proteinExistence type="inferred from homology"/>
<evidence type="ECO:0000259" key="4">
    <source>
        <dbReference type="Pfam" id="PF01420"/>
    </source>
</evidence>
<dbReference type="Gene3D" id="1.10.287.1120">
    <property type="entry name" value="Bipartite methylase S protein"/>
    <property type="match status" value="2"/>
</dbReference>
<evidence type="ECO:0000313" key="6">
    <source>
        <dbReference type="Proteomes" id="UP000217257"/>
    </source>
</evidence>
<dbReference type="GO" id="GO:0003677">
    <property type="term" value="F:DNA binding"/>
    <property type="evidence" value="ECO:0007669"/>
    <property type="project" value="UniProtKB-KW"/>
</dbReference>
<dbReference type="GO" id="GO:0009307">
    <property type="term" value="P:DNA restriction-modification system"/>
    <property type="evidence" value="ECO:0007669"/>
    <property type="project" value="UniProtKB-KW"/>
</dbReference>
<protein>
    <recommendedName>
        <fullName evidence="4">Type I restriction modification DNA specificity domain-containing protein</fullName>
    </recommendedName>
</protein>
<keyword evidence="2" id="KW-0680">Restriction system</keyword>
<feature type="domain" description="Type I restriction modification DNA specificity" evidence="4">
    <location>
        <begin position="70"/>
        <end position="243"/>
    </location>
</feature>
<name>A0A250J7C2_9BACT</name>
<dbReference type="InterPro" id="IPR000055">
    <property type="entry name" value="Restrct_endonuc_typeI_TRD"/>
</dbReference>
<dbReference type="Gene3D" id="3.90.220.20">
    <property type="entry name" value="DNA methylase specificity domains"/>
    <property type="match status" value="1"/>
</dbReference>
<accession>A0A250J7C2</accession>
<dbReference type="Pfam" id="PF01420">
    <property type="entry name" value="Methylase_S"/>
    <property type="match status" value="2"/>
</dbReference>
<dbReference type="REBASE" id="218060">
    <property type="entry name" value="S.Cfu52655ORF4860P"/>
</dbReference>
<dbReference type="EMBL" id="CP022098">
    <property type="protein sequence ID" value="ATB39417.1"/>
    <property type="molecule type" value="Genomic_DNA"/>
</dbReference>
<dbReference type="KEGG" id="cfus:CYFUS_004861"/>
<dbReference type="PANTHER" id="PTHR30408:SF12">
    <property type="entry name" value="TYPE I RESTRICTION ENZYME MJAVIII SPECIFICITY SUBUNIT"/>
    <property type="match status" value="1"/>
</dbReference>
<reference evidence="5 6" key="1">
    <citation type="submission" date="2017-06" db="EMBL/GenBank/DDBJ databases">
        <title>Sequencing and comparative analysis of myxobacterial genomes.</title>
        <authorList>
            <person name="Rupp O."/>
            <person name="Goesmann A."/>
            <person name="Sogaard-Andersen L."/>
        </authorList>
    </citation>
    <scope>NUCLEOTIDE SEQUENCE [LARGE SCALE GENOMIC DNA]</scope>
    <source>
        <strain evidence="5 6">DSM 52655</strain>
    </source>
</reference>
<evidence type="ECO:0000256" key="2">
    <source>
        <dbReference type="ARBA" id="ARBA00022747"/>
    </source>
</evidence>
<dbReference type="SUPFAM" id="SSF116734">
    <property type="entry name" value="DNA methylase specificity domain"/>
    <property type="match status" value="2"/>
</dbReference>
<dbReference type="InterPro" id="IPR052021">
    <property type="entry name" value="Type-I_RS_S_subunit"/>
</dbReference>
<organism evidence="5 6">
    <name type="scientific">Cystobacter fuscus</name>
    <dbReference type="NCBI Taxonomy" id="43"/>
    <lineage>
        <taxon>Bacteria</taxon>
        <taxon>Pseudomonadati</taxon>
        <taxon>Myxococcota</taxon>
        <taxon>Myxococcia</taxon>
        <taxon>Myxococcales</taxon>
        <taxon>Cystobacterineae</taxon>
        <taxon>Archangiaceae</taxon>
        <taxon>Cystobacter</taxon>
    </lineage>
</organism>
<evidence type="ECO:0000256" key="3">
    <source>
        <dbReference type="ARBA" id="ARBA00023125"/>
    </source>
</evidence>
<sequence>MINLNQGTLSALLVQIPPLPEQRAIAAALSDVDALIGALDRLIAKKRNLKHASMQKLLTGQTRLPGFGGKWEMVRAGDIGRFKGGSGFPTRAQGAAAGDYPFFKVSDMNHAGNGVFMIQSNNWISEGVRKQLGATVFPTGSVVFAKVGAAVFLERKKLLAKSSCLDNNMAAFIVQRDRLEPRFAHLAFLHTKLGDLVSTTALPSLSGSVLAQIPLQIPPIDEQIAIINVVSDMDAELRALERRRDKTHALKQGMMQELLTGRTRLV</sequence>
<gene>
    <name evidence="5" type="ORF">CYFUS_004861</name>
</gene>
<evidence type="ECO:0000256" key="1">
    <source>
        <dbReference type="ARBA" id="ARBA00010923"/>
    </source>
</evidence>
<dbReference type="Proteomes" id="UP000217257">
    <property type="component" value="Chromosome"/>
</dbReference>
<feature type="domain" description="Type I restriction modification DNA specificity" evidence="4">
    <location>
        <begin position="3"/>
        <end position="36"/>
    </location>
</feature>
<dbReference type="AlphaFoldDB" id="A0A250J7C2"/>
<evidence type="ECO:0000313" key="5">
    <source>
        <dbReference type="EMBL" id="ATB39417.1"/>
    </source>
</evidence>